<feature type="compositionally biased region" description="Low complexity" evidence="1">
    <location>
        <begin position="123"/>
        <end position="142"/>
    </location>
</feature>
<keyword evidence="3" id="KW-1185">Reference proteome</keyword>
<reference evidence="3" key="1">
    <citation type="submission" date="2015-09" db="EMBL/GenBank/DDBJ databases">
        <authorList>
            <consortium name="Pathogen Informatics"/>
        </authorList>
    </citation>
    <scope>NUCLEOTIDE SEQUENCE [LARGE SCALE GENOMIC DNA]</scope>
    <source>
        <strain evidence="3">Lake Konstanz</strain>
    </source>
</reference>
<evidence type="ECO:0000313" key="2">
    <source>
        <dbReference type="EMBL" id="CUG93175.1"/>
    </source>
</evidence>
<sequence length="232" mass="24662">MSLAGAKRRYKILLREQDRLRERSATDQEIDRELERLRADYPELQEVKSSLSSATASMLAFAESMVEPEGGAAAASTPLMSGAQLHTSQHVVNDESCTKPAAAAASDLLPEPNVAPPAEVGNKRASSSLKSSRSDETTAATADDAGAHKALQLLTTFMLWVAPFVAPSRTTRGLCLLVMLSSIAIPVVHRTEPSIAAPCNSVRYYSSSSSSSPTSSSSHTALRHAYGVIFDG</sequence>
<evidence type="ECO:0000256" key="1">
    <source>
        <dbReference type="SAM" id="MobiDB-lite"/>
    </source>
</evidence>
<accession>A0A0S4JT66</accession>
<dbReference type="VEuPathDB" id="TriTrypDB:BSAL_41210"/>
<name>A0A0S4JT66_BODSA</name>
<gene>
    <name evidence="2" type="ORF">BSAL_41210</name>
</gene>
<evidence type="ECO:0000313" key="3">
    <source>
        <dbReference type="Proteomes" id="UP000051952"/>
    </source>
</evidence>
<protein>
    <submittedName>
        <fullName evidence="2">Uncharacterized protein</fullName>
    </submittedName>
</protein>
<dbReference type="EMBL" id="CYKH01002127">
    <property type="protein sequence ID" value="CUG93175.1"/>
    <property type="molecule type" value="Genomic_DNA"/>
</dbReference>
<dbReference type="AlphaFoldDB" id="A0A0S4JT66"/>
<organism evidence="2 3">
    <name type="scientific">Bodo saltans</name>
    <name type="common">Flagellated protozoan</name>
    <dbReference type="NCBI Taxonomy" id="75058"/>
    <lineage>
        <taxon>Eukaryota</taxon>
        <taxon>Discoba</taxon>
        <taxon>Euglenozoa</taxon>
        <taxon>Kinetoplastea</taxon>
        <taxon>Metakinetoplastina</taxon>
        <taxon>Eubodonida</taxon>
        <taxon>Bodonidae</taxon>
        <taxon>Bodo</taxon>
    </lineage>
</organism>
<feature type="region of interest" description="Disordered" evidence="1">
    <location>
        <begin position="105"/>
        <end position="142"/>
    </location>
</feature>
<dbReference type="Proteomes" id="UP000051952">
    <property type="component" value="Unassembled WGS sequence"/>
</dbReference>
<proteinExistence type="predicted"/>